<gene>
    <name evidence="6" type="ORF">M408DRAFT_65885</name>
</gene>
<evidence type="ECO:0000256" key="1">
    <source>
        <dbReference type="ARBA" id="ARBA00004141"/>
    </source>
</evidence>
<feature type="transmembrane region" description="Helical" evidence="4">
    <location>
        <begin position="307"/>
        <end position="324"/>
    </location>
</feature>
<keyword evidence="4" id="KW-0812">Transmembrane</keyword>
<feature type="transmembrane region" description="Helical" evidence="4">
    <location>
        <begin position="201"/>
        <end position="223"/>
    </location>
</feature>
<feature type="transmembrane region" description="Helical" evidence="4">
    <location>
        <begin position="330"/>
        <end position="351"/>
    </location>
</feature>
<feature type="transmembrane region" description="Helical" evidence="4">
    <location>
        <begin position="42"/>
        <end position="63"/>
    </location>
</feature>
<keyword evidence="4" id="KW-0472">Membrane</keyword>
<dbReference type="InterPro" id="IPR036259">
    <property type="entry name" value="MFS_trans_sf"/>
</dbReference>
<feature type="transmembrane region" description="Helical" evidence="4">
    <location>
        <begin position="112"/>
        <end position="129"/>
    </location>
</feature>
<evidence type="ECO:0000313" key="7">
    <source>
        <dbReference type="Proteomes" id="UP000054097"/>
    </source>
</evidence>
<dbReference type="Pfam" id="PF07690">
    <property type="entry name" value="MFS_1"/>
    <property type="match status" value="1"/>
</dbReference>
<feature type="transmembrane region" description="Helical" evidence="4">
    <location>
        <begin position="244"/>
        <end position="267"/>
    </location>
</feature>
<feature type="transmembrane region" description="Helical" evidence="4">
    <location>
        <begin position="135"/>
        <end position="157"/>
    </location>
</feature>
<dbReference type="InterPro" id="IPR050327">
    <property type="entry name" value="Proton-linked_MCT"/>
</dbReference>
<dbReference type="GO" id="GO:0022857">
    <property type="term" value="F:transmembrane transporter activity"/>
    <property type="evidence" value="ECO:0007669"/>
    <property type="project" value="InterPro"/>
</dbReference>
<feature type="region of interest" description="Disordered" evidence="3">
    <location>
        <begin position="1"/>
        <end position="27"/>
    </location>
</feature>
<feature type="transmembrane region" description="Helical" evidence="4">
    <location>
        <begin position="279"/>
        <end position="300"/>
    </location>
</feature>
<reference evidence="6 7" key="1">
    <citation type="submission" date="2014-04" db="EMBL/GenBank/DDBJ databases">
        <authorList>
            <consortium name="DOE Joint Genome Institute"/>
            <person name="Kuo A."/>
            <person name="Zuccaro A."/>
            <person name="Kohler A."/>
            <person name="Nagy L.G."/>
            <person name="Floudas D."/>
            <person name="Copeland A."/>
            <person name="Barry K.W."/>
            <person name="Cichocki N."/>
            <person name="Veneault-Fourrey C."/>
            <person name="LaButti K."/>
            <person name="Lindquist E.A."/>
            <person name="Lipzen A."/>
            <person name="Lundell T."/>
            <person name="Morin E."/>
            <person name="Murat C."/>
            <person name="Sun H."/>
            <person name="Tunlid A."/>
            <person name="Henrissat B."/>
            <person name="Grigoriev I.V."/>
            <person name="Hibbett D.S."/>
            <person name="Martin F."/>
            <person name="Nordberg H.P."/>
            <person name="Cantor M.N."/>
            <person name="Hua S.X."/>
        </authorList>
    </citation>
    <scope>NUCLEOTIDE SEQUENCE [LARGE SCALE GENOMIC DNA]</scope>
    <source>
        <strain evidence="6 7">MAFF 305830</strain>
    </source>
</reference>
<protein>
    <recommendedName>
        <fullName evidence="5">Major facilitator superfamily (MFS) profile domain-containing protein</fullName>
    </recommendedName>
</protein>
<evidence type="ECO:0000256" key="2">
    <source>
        <dbReference type="ARBA" id="ARBA00006727"/>
    </source>
</evidence>
<dbReference type="HOGENOM" id="CLU_001265_1_1_1"/>
<accession>A0A0C3BF38</accession>
<sequence>MKHFSTSTEKDEKNISTVQNVPAGPDPTPSALPAFPDGGWRAWLVIAGVAALNFATFGVSVSWGTFQAYYEQTLLKDHTSSTIAWIGSLQFALIFMPGSVTGRLLDIGYYKLPLGISSILLVVCALLIAQCTEYWQFLLCQGIGFGLACGFIFPSTLGLVSQWFHVHRALAFGFTACGTSLGGIIFPIMIRFLLPQVGFQWTVRIMALVMAVALAFGFIATRTRLPPRPVGKLFDMAVIKSANLLLYCAASFFAFLGIYALLTFLAVSATINGISRDMAFYLISITNGASIFGRIAAGFLGDRYGPLNMLIPFTLVVSAVTYAWPYAHNLGGYICITVFYGIAFGAYVGLLPSPAASLGPLSSVGARIGFQLTFMSFSILIGPPIAGAIRSTSPSGGFEAAGAYAGSSIAVGVIFMVLTRKSATGKWIGGKI</sequence>
<name>A0A0C3BF38_SERVB</name>
<keyword evidence="4" id="KW-1133">Transmembrane helix</keyword>
<dbReference type="AlphaFoldDB" id="A0A0C3BF38"/>
<comment type="subcellular location">
    <subcellularLocation>
        <location evidence="1">Membrane</location>
        <topology evidence="1">Multi-pass membrane protein</topology>
    </subcellularLocation>
</comment>
<dbReference type="SUPFAM" id="SSF103473">
    <property type="entry name" value="MFS general substrate transporter"/>
    <property type="match status" value="1"/>
</dbReference>
<keyword evidence="7" id="KW-1185">Reference proteome</keyword>
<organism evidence="6 7">
    <name type="scientific">Serendipita vermifera MAFF 305830</name>
    <dbReference type="NCBI Taxonomy" id="933852"/>
    <lineage>
        <taxon>Eukaryota</taxon>
        <taxon>Fungi</taxon>
        <taxon>Dikarya</taxon>
        <taxon>Basidiomycota</taxon>
        <taxon>Agaricomycotina</taxon>
        <taxon>Agaricomycetes</taxon>
        <taxon>Sebacinales</taxon>
        <taxon>Serendipitaceae</taxon>
        <taxon>Serendipita</taxon>
    </lineage>
</organism>
<dbReference type="Proteomes" id="UP000054097">
    <property type="component" value="Unassembled WGS sequence"/>
</dbReference>
<dbReference type="EMBL" id="KN824283">
    <property type="protein sequence ID" value="KIM30744.1"/>
    <property type="molecule type" value="Genomic_DNA"/>
</dbReference>
<proteinExistence type="inferred from homology"/>
<dbReference type="PANTHER" id="PTHR11360:SF234">
    <property type="entry name" value="MFS-TYPE TRANSPORTER DBAD-RELATED"/>
    <property type="match status" value="1"/>
</dbReference>
<dbReference type="OrthoDB" id="6509908at2759"/>
<dbReference type="GO" id="GO:0016020">
    <property type="term" value="C:membrane"/>
    <property type="evidence" value="ECO:0007669"/>
    <property type="project" value="UniProtKB-SubCell"/>
</dbReference>
<feature type="transmembrane region" description="Helical" evidence="4">
    <location>
        <begin position="83"/>
        <end position="105"/>
    </location>
</feature>
<dbReference type="InterPro" id="IPR020846">
    <property type="entry name" value="MFS_dom"/>
</dbReference>
<feature type="domain" description="Major facilitator superfamily (MFS) profile" evidence="5">
    <location>
        <begin position="243"/>
        <end position="432"/>
    </location>
</feature>
<dbReference type="PANTHER" id="PTHR11360">
    <property type="entry name" value="MONOCARBOXYLATE TRANSPORTER"/>
    <property type="match status" value="1"/>
</dbReference>
<feature type="transmembrane region" description="Helical" evidence="4">
    <location>
        <begin position="401"/>
        <end position="418"/>
    </location>
</feature>
<dbReference type="InterPro" id="IPR011701">
    <property type="entry name" value="MFS"/>
</dbReference>
<evidence type="ECO:0000256" key="3">
    <source>
        <dbReference type="SAM" id="MobiDB-lite"/>
    </source>
</evidence>
<evidence type="ECO:0000259" key="5">
    <source>
        <dbReference type="PROSITE" id="PS50850"/>
    </source>
</evidence>
<feature type="transmembrane region" description="Helical" evidence="4">
    <location>
        <begin position="169"/>
        <end position="189"/>
    </location>
</feature>
<dbReference type="STRING" id="933852.A0A0C3BF38"/>
<evidence type="ECO:0000313" key="6">
    <source>
        <dbReference type="EMBL" id="KIM30744.1"/>
    </source>
</evidence>
<feature type="transmembrane region" description="Helical" evidence="4">
    <location>
        <begin position="372"/>
        <end position="389"/>
    </location>
</feature>
<reference evidence="7" key="2">
    <citation type="submission" date="2015-01" db="EMBL/GenBank/DDBJ databases">
        <title>Evolutionary Origins and Diversification of the Mycorrhizal Mutualists.</title>
        <authorList>
            <consortium name="DOE Joint Genome Institute"/>
            <consortium name="Mycorrhizal Genomics Consortium"/>
            <person name="Kohler A."/>
            <person name="Kuo A."/>
            <person name="Nagy L.G."/>
            <person name="Floudas D."/>
            <person name="Copeland A."/>
            <person name="Barry K.W."/>
            <person name="Cichocki N."/>
            <person name="Veneault-Fourrey C."/>
            <person name="LaButti K."/>
            <person name="Lindquist E.A."/>
            <person name="Lipzen A."/>
            <person name="Lundell T."/>
            <person name="Morin E."/>
            <person name="Murat C."/>
            <person name="Riley R."/>
            <person name="Ohm R."/>
            <person name="Sun H."/>
            <person name="Tunlid A."/>
            <person name="Henrissat B."/>
            <person name="Grigoriev I.V."/>
            <person name="Hibbett D.S."/>
            <person name="Martin F."/>
        </authorList>
    </citation>
    <scope>NUCLEOTIDE SEQUENCE [LARGE SCALE GENOMIC DNA]</scope>
    <source>
        <strain evidence="7">MAFF 305830</strain>
    </source>
</reference>
<dbReference type="Gene3D" id="1.20.1250.20">
    <property type="entry name" value="MFS general substrate transporter like domains"/>
    <property type="match status" value="2"/>
</dbReference>
<dbReference type="PROSITE" id="PS50850">
    <property type="entry name" value="MFS"/>
    <property type="match status" value="1"/>
</dbReference>
<evidence type="ECO:0000256" key="4">
    <source>
        <dbReference type="SAM" id="Phobius"/>
    </source>
</evidence>
<comment type="similarity">
    <text evidence="2">Belongs to the major facilitator superfamily. Monocarboxylate porter (TC 2.A.1.13) family.</text>
</comment>